<dbReference type="Pfam" id="PF16220">
    <property type="entry name" value="DUF4880"/>
    <property type="match status" value="1"/>
</dbReference>
<gene>
    <name evidence="5" type="ORF">F7D14_01370</name>
</gene>
<dbReference type="InterPro" id="IPR032623">
    <property type="entry name" value="FecR_N"/>
</dbReference>
<feature type="transmembrane region" description="Helical" evidence="1">
    <location>
        <begin position="86"/>
        <end position="109"/>
    </location>
</feature>
<evidence type="ECO:0000256" key="1">
    <source>
        <dbReference type="SAM" id="Phobius"/>
    </source>
</evidence>
<feature type="domain" description="Protein FecR C-terminal" evidence="4">
    <location>
        <begin position="246"/>
        <end position="294"/>
    </location>
</feature>
<sequence>MPEREPDDPDASDRLDLAIQWWVRIDGGDLSPSELAAFRAWLASDPKNEAAFEEACEFWGSWQSLPRPAVRAYLSSRRPVRRRERLWAAALAAAFVALFLSFDELWILWRADIRTGVGEFRTVTLPDGSHAHLNAVTALALDYSGDKRRLTLLSGEAWFEVEKDPSRPFIVEAAGGTVTARGTAFDIATNKARTEVTVTEHSVEVAAEGSNVVVDSGRQTAYGPSLPALPPYEVDFERVTSWRRGKLIFKDKPLGDVIAALGRYHHGLILVAGSEVRDRRVTGVFRVDQPLEAIRAIEAYLGVKSTHLSDYLILLHS</sequence>
<feature type="domain" description="FecR protein" evidence="2">
    <location>
        <begin position="112"/>
        <end position="204"/>
    </location>
</feature>
<dbReference type="Gene3D" id="3.55.50.30">
    <property type="match status" value="1"/>
</dbReference>
<dbReference type="Proteomes" id="UP000422569">
    <property type="component" value="Chromosome"/>
</dbReference>
<evidence type="ECO:0000259" key="4">
    <source>
        <dbReference type="Pfam" id="PF16344"/>
    </source>
</evidence>
<dbReference type="RefSeq" id="WP_154419621.1">
    <property type="nucleotide sequence ID" value="NZ_CP044331.1"/>
</dbReference>
<dbReference type="PANTHER" id="PTHR30273:SF2">
    <property type="entry name" value="PROTEIN FECR"/>
    <property type="match status" value="1"/>
</dbReference>
<dbReference type="Pfam" id="PF16344">
    <property type="entry name" value="FecR_C"/>
    <property type="match status" value="1"/>
</dbReference>
<dbReference type="PIRSF" id="PIRSF018266">
    <property type="entry name" value="FecR"/>
    <property type="match status" value="1"/>
</dbReference>
<feature type="domain" description="FecR N-terminal" evidence="3">
    <location>
        <begin position="18"/>
        <end position="57"/>
    </location>
</feature>
<evidence type="ECO:0000259" key="3">
    <source>
        <dbReference type="Pfam" id="PF16220"/>
    </source>
</evidence>
<reference evidence="5 6" key="1">
    <citation type="submission" date="2019-09" db="EMBL/GenBank/DDBJ databases">
        <title>Isolation and complete genome sequencing of Methylocystis species.</title>
        <authorList>
            <person name="Rumah B.L."/>
            <person name="Stead C.E."/>
            <person name="Stevens B.C."/>
            <person name="Minton N.P."/>
            <person name="Grosse-Honebrink A."/>
            <person name="Zhang Y."/>
        </authorList>
    </citation>
    <scope>NUCLEOTIDE SEQUENCE [LARGE SCALE GENOMIC DNA]</scope>
    <source>
        <strain evidence="5 6">BRCS2</strain>
    </source>
</reference>
<dbReference type="EMBL" id="CP044331">
    <property type="protein sequence ID" value="QGM96263.1"/>
    <property type="molecule type" value="Genomic_DNA"/>
</dbReference>
<protein>
    <submittedName>
        <fullName evidence="5">FecR family protein</fullName>
    </submittedName>
</protein>
<dbReference type="InterPro" id="IPR012373">
    <property type="entry name" value="Ferrdict_sens_TM"/>
</dbReference>
<dbReference type="GO" id="GO:0016989">
    <property type="term" value="F:sigma factor antagonist activity"/>
    <property type="evidence" value="ECO:0007669"/>
    <property type="project" value="TreeGrafter"/>
</dbReference>
<evidence type="ECO:0000313" key="5">
    <source>
        <dbReference type="EMBL" id="QGM96263.1"/>
    </source>
</evidence>
<dbReference type="InterPro" id="IPR032508">
    <property type="entry name" value="FecR_C"/>
</dbReference>
<dbReference type="PANTHER" id="PTHR30273">
    <property type="entry name" value="PERIPLASMIC SIGNAL SENSOR AND SIGMA FACTOR ACTIVATOR FECR-RELATED"/>
    <property type="match status" value="1"/>
</dbReference>
<keyword evidence="1" id="KW-0812">Transmembrane</keyword>
<dbReference type="KEGG" id="mpar:F7D14_01370"/>
<dbReference type="Gene3D" id="2.60.120.1440">
    <property type="match status" value="1"/>
</dbReference>
<dbReference type="Pfam" id="PF04773">
    <property type="entry name" value="FecR"/>
    <property type="match status" value="1"/>
</dbReference>
<evidence type="ECO:0000313" key="6">
    <source>
        <dbReference type="Proteomes" id="UP000422569"/>
    </source>
</evidence>
<keyword evidence="6" id="KW-1185">Reference proteome</keyword>
<organism evidence="5 6">
    <name type="scientific">Methylocystis parvus</name>
    <dbReference type="NCBI Taxonomy" id="134"/>
    <lineage>
        <taxon>Bacteria</taxon>
        <taxon>Pseudomonadati</taxon>
        <taxon>Pseudomonadota</taxon>
        <taxon>Alphaproteobacteria</taxon>
        <taxon>Hyphomicrobiales</taxon>
        <taxon>Methylocystaceae</taxon>
        <taxon>Methylocystis</taxon>
    </lineage>
</organism>
<proteinExistence type="predicted"/>
<keyword evidence="1" id="KW-1133">Transmembrane helix</keyword>
<name>A0A6B8M4F5_9HYPH</name>
<keyword evidence="1" id="KW-0472">Membrane</keyword>
<accession>A0A6B8M4F5</accession>
<dbReference type="AlphaFoldDB" id="A0A6B8M4F5"/>
<evidence type="ECO:0000259" key="2">
    <source>
        <dbReference type="Pfam" id="PF04773"/>
    </source>
</evidence>
<dbReference type="InterPro" id="IPR006860">
    <property type="entry name" value="FecR"/>
</dbReference>